<organism evidence="1 2">
    <name type="scientific">Cohnella terricola</name>
    <dbReference type="NCBI Taxonomy" id="1289167"/>
    <lineage>
        <taxon>Bacteria</taxon>
        <taxon>Bacillati</taxon>
        <taxon>Bacillota</taxon>
        <taxon>Bacilli</taxon>
        <taxon>Bacillales</taxon>
        <taxon>Paenibacillaceae</taxon>
        <taxon>Cohnella</taxon>
    </lineage>
</organism>
<reference evidence="1 2" key="1">
    <citation type="submission" date="2019-07" db="EMBL/GenBank/DDBJ databases">
        <authorList>
            <person name="Kim J."/>
        </authorList>
    </citation>
    <scope>NUCLEOTIDE SEQUENCE [LARGE SCALE GENOMIC DNA]</scope>
    <source>
        <strain evidence="1 2">G13</strain>
    </source>
</reference>
<proteinExistence type="predicted"/>
<accession>A0A559JPZ2</accession>
<dbReference type="AlphaFoldDB" id="A0A559JPZ2"/>
<dbReference type="RefSeq" id="WP_144699370.1">
    <property type="nucleotide sequence ID" value="NZ_VNJJ01000003.1"/>
</dbReference>
<keyword evidence="2" id="KW-1185">Reference proteome</keyword>
<sequence length="79" mass="8940">MKHVVQTLRRYEEYGYSIAYFILQDEELAVHAAKAALLEAGRDRELAGKSDSVLRASFGKLAMRKALETKRSQLISLNI</sequence>
<protein>
    <submittedName>
        <fullName evidence="1">Uncharacterized protein</fullName>
    </submittedName>
</protein>
<gene>
    <name evidence="1" type="ORF">FPZ45_05785</name>
</gene>
<evidence type="ECO:0000313" key="1">
    <source>
        <dbReference type="EMBL" id="TVY01955.1"/>
    </source>
</evidence>
<dbReference type="EMBL" id="VNJJ01000003">
    <property type="protein sequence ID" value="TVY01955.1"/>
    <property type="molecule type" value="Genomic_DNA"/>
</dbReference>
<dbReference type="Proteomes" id="UP000316330">
    <property type="component" value="Unassembled WGS sequence"/>
</dbReference>
<name>A0A559JPZ2_9BACL</name>
<evidence type="ECO:0000313" key="2">
    <source>
        <dbReference type="Proteomes" id="UP000316330"/>
    </source>
</evidence>
<comment type="caution">
    <text evidence="1">The sequence shown here is derived from an EMBL/GenBank/DDBJ whole genome shotgun (WGS) entry which is preliminary data.</text>
</comment>